<sequence>MFTMPQLPLLQPPPTIIIGPSSLTNKGGQKRRSQHASNQQKEAAASHHQESHQAMQYDLDYEDDDEMDEEDYEAFEGMMLSGAGGGFYGGDDFIYPPTTWDLIIRNAIPRLPQLDFLLHKYQAMLKNKKFLMQQNETQYNPPFLIFYPKHMVEEAVHKAQAIEKAESKMSKEGKAAKEGSASPVKQSEEGLTIANYNEALLIPHQFELMRFFEHYHMMKYPKEPIRMLKRKFFIVQYDPDLIHATDGKGSGLVIAPVQGNFLLKVYTPISEKHHVTYGSIVKGMMELVQLIQKG</sequence>
<comment type="caution">
    <text evidence="2">The sequence shown here is derived from an EMBL/GenBank/DDBJ whole genome shotgun (WGS) entry which is preliminary data.</text>
</comment>
<gene>
    <name evidence="2" type="ORF">FGO68_gene12483</name>
</gene>
<accession>A0A8J8T3R1</accession>
<name>A0A8J8T3R1_HALGN</name>
<evidence type="ECO:0000313" key="3">
    <source>
        <dbReference type="Proteomes" id="UP000785679"/>
    </source>
</evidence>
<feature type="region of interest" description="Disordered" evidence="1">
    <location>
        <begin position="1"/>
        <end position="54"/>
    </location>
</feature>
<protein>
    <submittedName>
        <fullName evidence="2">Uncharacterized protein</fullName>
    </submittedName>
</protein>
<dbReference type="EMBL" id="RRYP01007568">
    <property type="protein sequence ID" value="TNV80391.1"/>
    <property type="molecule type" value="Genomic_DNA"/>
</dbReference>
<evidence type="ECO:0000256" key="1">
    <source>
        <dbReference type="SAM" id="MobiDB-lite"/>
    </source>
</evidence>
<organism evidence="2 3">
    <name type="scientific">Halteria grandinella</name>
    <dbReference type="NCBI Taxonomy" id="5974"/>
    <lineage>
        <taxon>Eukaryota</taxon>
        <taxon>Sar</taxon>
        <taxon>Alveolata</taxon>
        <taxon>Ciliophora</taxon>
        <taxon>Intramacronucleata</taxon>
        <taxon>Spirotrichea</taxon>
        <taxon>Stichotrichia</taxon>
        <taxon>Sporadotrichida</taxon>
        <taxon>Halteriidae</taxon>
        <taxon>Halteria</taxon>
    </lineage>
</organism>
<reference evidence="2" key="1">
    <citation type="submission" date="2019-06" db="EMBL/GenBank/DDBJ databases">
        <authorList>
            <person name="Zheng W."/>
        </authorList>
    </citation>
    <scope>NUCLEOTIDE SEQUENCE</scope>
    <source>
        <strain evidence="2">QDHG01</strain>
    </source>
</reference>
<keyword evidence="3" id="KW-1185">Reference proteome</keyword>
<proteinExistence type="predicted"/>
<evidence type="ECO:0000313" key="2">
    <source>
        <dbReference type="EMBL" id="TNV80391.1"/>
    </source>
</evidence>
<dbReference type="OrthoDB" id="10557756at2759"/>
<dbReference type="AlphaFoldDB" id="A0A8J8T3R1"/>
<dbReference type="Proteomes" id="UP000785679">
    <property type="component" value="Unassembled WGS sequence"/>
</dbReference>